<name>A0ABU1VSP3_9GAMM</name>
<protein>
    <submittedName>
        <fullName evidence="2">Uncharacterized protein</fullName>
    </submittedName>
</protein>
<comment type="caution">
    <text evidence="2">The sequence shown here is derived from an EMBL/GenBank/DDBJ whole genome shotgun (WGS) entry which is preliminary data.</text>
</comment>
<evidence type="ECO:0000313" key="2">
    <source>
        <dbReference type="EMBL" id="MDR7100514.1"/>
    </source>
</evidence>
<dbReference type="Proteomes" id="UP001267878">
    <property type="component" value="Unassembled WGS sequence"/>
</dbReference>
<feature type="compositionally biased region" description="Basic and acidic residues" evidence="1">
    <location>
        <begin position="175"/>
        <end position="185"/>
    </location>
</feature>
<organism evidence="2 3">
    <name type="scientific">Agrilutibacter niabensis</name>
    <dbReference type="NCBI Taxonomy" id="380628"/>
    <lineage>
        <taxon>Bacteria</taxon>
        <taxon>Pseudomonadati</taxon>
        <taxon>Pseudomonadota</taxon>
        <taxon>Gammaproteobacteria</taxon>
        <taxon>Lysobacterales</taxon>
        <taxon>Lysobacteraceae</taxon>
        <taxon>Agrilutibacter</taxon>
    </lineage>
</organism>
<keyword evidence="3" id="KW-1185">Reference proteome</keyword>
<evidence type="ECO:0000313" key="3">
    <source>
        <dbReference type="Proteomes" id="UP001267878"/>
    </source>
</evidence>
<feature type="region of interest" description="Disordered" evidence="1">
    <location>
        <begin position="170"/>
        <end position="198"/>
    </location>
</feature>
<dbReference type="RefSeq" id="WP_310055355.1">
    <property type="nucleotide sequence ID" value="NZ_JAVDVW010000002.1"/>
</dbReference>
<gene>
    <name evidence="2" type="ORF">J2X04_002895</name>
</gene>
<sequence>MSSDAQSRRLALYAKREALRAQQAGRMAQQQRAREIAAFQRHTGGALQAAGVHYEMLWPEDQGRRGPLPTYPIGLASIHWPLVPAAVSAYGGTENALKALFDEALRALQIAPATIVIADWCIGGMPRIVLSAADASTQAITLMHASSDLWVYAANATWVIEVHHEGTLTYADRPGSPEHAGDGWRPRKGLPQGGNAGC</sequence>
<dbReference type="EMBL" id="JAVDVW010000002">
    <property type="protein sequence ID" value="MDR7100514.1"/>
    <property type="molecule type" value="Genomic_DNA"/>
</dbReference>
<reference evidence="2 3" key="1">
    <citation type="submission" date="2023-07" db="EMBL/GenBank/DDBJ databases">
        <title>Sorghum-associated microbial communities from plants grown in Nebraska, USA.</title>
        <authorList>
            <person name="Schachtman D."/>
        </authorList>
    </citation>
    <scope>NUCLEOTIDE SEQUENCE [LARGE SCALE GENOMIC DNA]</scope>
    <source>
        <strain evidence="2 3">BE187</strain>
    </source>
</reference>
<accession>A0ABU1VSP3</accession>
<proteinExistence type="predicted"/>
<evidence type="ECO:0000256" key="1">
    <source>
        <dbReference type="SAM" id="MobiDB-lite"/>
    </source>
</evidence>